<dbReference type="PANTHER" id="PTHR24043">
    <property type="entry name" value="SCAVENGER RECEPTOR CLASS F"/>
    <property type="match status" value="1"/>
</dbReference>
<dbReference type="GO" id="GO:0005044">
    <property type="term" value="F:scavenger receptor activity"/>
    <property type="evidence" value="ECO:0007669"/>
    <property type="project" value="InterPro"/>
</dbReference>
<dbReference type="InterPro" id="IPR000742">
    <property type="entry name" value="EGF"/>
</dbReference>
<dbReference type="SMART" id="SM00181">
    <property type="entry name" value="EGF"/>
    <property type="match status" value="4"/>
</dbReference>
<evidence type="ECO:0000256" key="4">
    <source>
        <dbReference type="ARBA" id="ARBA00023157"/>
    </source>
</evidence>
<evidence type="ECO:0000259" key="6">
    <source>
        <dbReference type="PROSITE" id="PS50026"/>
    </source>
</evidence>
<evidence type="ECO:0000313" key="7">
    <source>
        <dbReference type="EMBL" id="ESO92940.1"/>
    </source>
</evidence>
<evidence type="ECO:0000256" key="1">
    <source>
        <dbReference type="ARBA" id="ARBA00022536"/>
    </source>
</evidence>
<dbReference type="OMA" id="KCAYTNS"/>
<dbReference type="HOGENOM" id="CLU_031239_0_0_1"/>
<dbReference type="PROSITE" id="PS01186">
    <property type="entry name" value="EGF_2"/>
    <property type="match status" value="1"/>
</dbReference>
<dbReference type="PROSITE" id="PS00022">
    <property type="entry name" value="EGF_1"/>
    <property type="match status" value="1"/>
</dbReference>
<gene>
    <name evidence="7" type="ORF">LOTGIDRAFT_175634</name>
</gene>
<dbReference type="EMBL" id="KB201993">
    <property type="protein sequence ID" value="ESO92940.1"/>
    <property type="molecule type" value="Genomic_DNA"/>
</dbReference>
<dbReference type="KEGG" id="lgi:LOTGIDRAFT_175634"/>
<reference evidence="7 8" key="1">
    <citation type="journal article" date="2013" name="Nature">
        <title>Insights into bilaterian evolution from three spiralian genomes.</title>
        <authorList>
            <person name="Simakov O."/>
            <person name="Marletaz F."/>
            <person name="Cho S.J."/>
            <person name="Edsinger-Gonzales E."/>
            <person name="Havlak P."/>
            <person name="Hellsten U."/>
            <person name="Kuo D.H."/>
            <person name="Larsson T."/>
            <person name="Lv J."/>
            <person name="Arendt D."/>
            <person name="Savage R."/>
            <person name="Osoegawa K."/>
            <person name="de Jong P."/>
            <person name="Grimwood J."/>
            <person name="Chapman J.A."/>
            <person name="Shapiro H."/>
            <person name="Aerts A."/>
            <person name="Otillar R.P."/>
            <person name="Terry A.Y."/>
            <person name="Boore J.L."/>
            <person name="Grigoriev I.V."/>
            <person name="Lindberg D.R."/>
            <person name="Seaver E.C."/>
            <person name="Weisblat D.A."/>
            <person name="Putnam N.H."/>
            <person name="Rokhsar D.S."/>
        </authorList>
    </citation>
    <scope>NUCLEOTIDE SEQUENCE [LARGE SCALE GENOMIC DNA]</scope>
</reference>
<dbReference type="InterPro" id="IPR042635">
    <property type="entry name" value="MEGF10/SREC1/2-like"/>
</dbReference>
<name>V4ACW8_LOTGI</name>
<keyword evidence="2" id="KW-0479">Metal-binding</keyword>
<feature type="domain" description="EGF-like" evidence="6">
    <location>
        <begin position="291"/>
        <end position="324"/>
    </location>
</feature>
<dbReference type="PROSITE" id="PS50026">
    <property type="entry name" value="EGF_3"/>
    <property type="match status" value="1"/>
</dbReference>
<dbReference type="Gene3D" id="2.170.300.10">
    <property type="entry name" value="Tie2 ligand-binding domain superfamily"/>
    <property type="match status" value="1"/>
</dbReference>
<feature type="disulfide bond" evidence="5">
    <location>
        <begin position="314"/>
        <end position="323"/>
    </location>
</feature>
<protein>
    <recommendedName>
        <fullName evidence="6">EGF-like domain-containing protein</fullName>
    </recommendedName>
</protein>
<dbReference type="AlphaFoldDB" id="V4ACW8"/>
<comment type="caution">
    <text evidence="5">Lacks conserved residue(s) required for the propagation of feature annotation.</text>
</comment>
<dbReference type="InterPro" id="IPR006585">
    <property type="entry name" value="FTP1"/>
</dbReference>
<dbReference type="PANTHER" id="PTHR24043:SF8">
    <property type="entry name" value="EGF-LIKE DOMAIN-CONTAINING PROTEIN"/>
    <property type="match status" value="1"/>
</dbReference>
<dbReference type="GO" id="GO:0046872">
    <property type="term" value="F:metal ion binding"/>
    <property type="evidence" value="ECO:0007669"/>
    <property type="project" value="UniProtKB-KW"/>
</dbReference>
<dbReference type="SMART" id="SM00607">
    <property type="entry name" value="FTP"/>
    <property type="match status" value="1"/>
</dbReference>
<evidence type="ECO:0000256" key="3">
    <source>
        <dbReference type="ARBA" id="ARBA00022837"/>
    </source>
</evidence>
<keyword evidence="8" id="KW-1185">Reference proteome</keyword>
<dbReference type="Pfam" id="PF22633">
    <property type="entry name" value="F5_F8_type_C_2"/>
    <property type="match status" value="1"/>
</dbReference>
<keyword evidence="3" id="KW-0106">Calcium</keyword>
<dbReference type="GeneID" id="20243290"/>
<dbReference type="RefSeq" id="XP_009056378.1">
    <property type="nucleotide sequence ID" value="XM_009058130.1"/>
</dbReference>
<dbReference type="Gene3D" id="2.60.120.260">
    <property type="entry name" value="Galactose-binding domain-like"/>
    <property type="match status" value="1"/>
</dbReference>
<accession>V4ACW8</accession>
<dbReference type="OrthoDB" id="6043889at2759"/>
<dbReference type="CTD" id="20243290"/>
<proteinExistence type="predicted"/>
<evidence type="ECO:0000256" key="2">
    <source>
        <dbReference type="ARBA" id="ARBA00022723"/>
    </source>
</evidence>
<dbReference type="Proteomes" id="UP000030746">
    <property type="component" value="Unassembled WGS sequence"/>
</dbReference>
<organism evidence="7 8">
    <name type="scientific">Lottia gigantea</name>
    <name type="common">Giant owl limpet</name>
    <dbReference type="NCBI Taxonomy" id="225164"/>
    <lineage>
        <taxon>Eukaryota</taxon>
        <taxon>Metazoa</taxon>
        <taxon>Spiralia</taxon>
        <taxon>Lophotrochozoa</taxon>
        <taxon>Mollusca</taxon>
        <taxon>Gastropoda</taxon>
        <taxon>Patellogastropoda</taxon>
        <taxon>Lottioidea</taxon>
        <taxon>Lottiidae</taxon>
        <taxon>Lottia</taxon>
    </lineage>
</organism>
<keyword evidence="1 5" id="KW-0245">EGF-like domain</keyword>
<dbReference type="SUPFAM" id="SSF49785">
    <property type="entry name" value="Galactose-binding domain-like"/>
    <property type="match status" value="1"/>
</dbReference>
<sequence>MTYSIVELSENVALGKQTFGTRTSYLAVDGDSTIFFSKCTDTKYAVTGRWWKVDLLKDYPIKHITIYRFSSLSGISLHVNKENQEPELCHKDRILGAFTTAKKQIECDRVITGRYLNISNFQISHNGIYLTLCEVEIYVCSVGTYGSDCTNFCHCLNNERCSENGECPSRCADGWMGSTCSQICDTGMYGAGCLKLCSDRNCSVETSLCNHISGSCIGGCKEGFGGIDCVKRCEDGVYGAGCRKKCSDRKCKDNLQCDSKTGECIDGCQPGYQSIDCLRECDNGTYGQDCLSNCSARFCQAQDKCSKIDGKCDCLEGYQGTDCTVDKRTALSGGANLGSKDQSSIILETVIVGLVIGWNFMMKLTHDIFTASVEEILP</sequence>
<dbReference type="InterPro" id="IPR008979">
    <property type="entry name" value="Galactose-bd-like_sf"/>
</dbReference>
<keyword evidence="4 5" id="KW-1015">Disulfide bond</keyword>
<evidence type="ECO:0000313" key="8">
    <source>
        <dbReference type="Proteomes" id="UP000030746"/>
    </source>
</evidence>
<evidence type="ECO:0000256" key="5">
    <source>
        <dbReference type="PROSITE-ProRule" id="PRU00076"/>
    </source>
</evidence>